<accession>U7DA05</accession>
<gene>
    <name evidence="7" type="primary">proA</name>
    <name evidence="10" type="ORF">CALK_0025</name>
</gene>
<keyword evidence="8" id="KW-0175">Coiled coil</keyword>
<organism evidence="10 11">
    <name type="scientific">Chitinivibrio alkaliphilus ACht1</name>
    <dbReference type="NCBI Taxonomy" id="1313304"/>
    <lineage>
        <taxon>Bacteria</taxon>
        <taxon>Pseudomonadati</taxon>
        <taxon>Fibrobacterota</taxon>
        <taxon>Chitinivibrionia</taxon>
        <taxon>Chitinivibrionales</taxon>
        <taxon>Chitinivibrionaceae</taxon>
        <taxon>Chitinivibrio</taxon>
    </lineage>
</organism>
<dbReference type="CDD" id="cd07079">
    <property type="entry name" value="ALDH_F18-19_ProA-GPR"/>
    <property type="match status" value="1"/>
</dbReference>
<keyword evidence="2 7" id="KW-0028">Amino-acid biosynthesis</keyword>
<dbReference type="AlphaFoldDB" id="U7DA05"/>
<dbReference type="Gene3D" id="3.40.309.10">
    <property type="entry name" value="Aldehyde Dehydrogenase, Chain A, domain 2"/>
    <property type="match status" value="1"/>
</dbReference>
<dbReference type="PIRSF" id="PIRSF000151">
    <property type="entry name" value="GPR"/>
    <property type="match status" value="1"/>
</dbReference>
<comment type="pathway">
    <text evidence="1 7">Amino-acid biosynthesis; L-proline biosynthesis; L-glutamate 5-semialdehyde from L-glutamate: step 2/2.</text>
</comment>
<dbReference type="SUPFAM" id="SSF53720">
    <property type="entry name" value="ALDH-like"/>
    <property type="match status" value="1"/>
</dbReference>
<dbReference type="HAMAP" id="MF_00412">
    <property type="entry name" value="ProA"/>
    <property type="match status" value="1"/>
</dbReference>
<dbReference type="Pfam" id="PF00171">
    <property type="entry name" value="Aldedh"/>
    <property type="match status" value="1"/>
</dbReference>
<dbReference type="Proteomes" id="UP000017148">
    <property type="component" value="Unassembled WGS sequence"/>
</dbReference>
<evidence type="ECO:0000256" key="7">
    <source>
        <dbReference type="HAMAP-Rule" id="MF_00412"/>
    </source>
</evidence>
<dbReference type="NCBIfam" id="TIGR00407">
    <property type="entry name" value="proA"/>
    <property type="match status" value="1"/>
</dbReference>
<dbReference type="EMBL" id="ASJR01000001">
    <property type="protein sequence ID" value="ERP39239.1"/>
    <property type="molecule type" value="Genomic_DNA"/>
</dbReference>
<dbReference type="InterPro" id="IPR016161">
    <property type="entry name" value="Ald_DH/histidinol_DH"/>
</dbReference>
<dbReference type="Gene3D" id="3.40.605.10">
    <property type="entry name" value="Aldehyde Dehydrogenase, Chain A, domain 1"/>
    <property type="match status" value="1"/>
</dbReference>
<name>U7DA05_9BACT</name>
<dbReference type="STRING" id="1313304.CALK_0025"/>
<comment type="function">
    <text evidence="7">Catalyzes the NADPH-dependent reduction of L-glutamate 5-phosphate into L-glutamate 5-semialdehyde and phosphate. The product spontaneously undergoes cyclization to form 1-pyrroline-5-carboxylate.</text>
</comment>
<evidence type="ECO:0000256" key="3">
    <source>
        <dbReference type="ARBA" id="ARBA00022650"/>
    </source>
</evidence>
<dbReference type="PANTHER" id="PTHR11063">
    <property type="entry name" value="GLUTAMATE SEMIALDEHYDE DEHYDROGENASE"/>
    <property type="match status" value="1"/>
</dbReference>
<dbReference type="PANTHER" id="PTHR11063:SF8">
    <property type="entry name" value="DELTA-1-PYRROLINE-5-CARBOXYLATE SYNTHASE"/>
    <property type="match status" value="1"/>
</dbReference>
<dbReference type="UniPathway" id="UPA00098">
    <property type="reaction ID" value="UER00360"/>
</dbReference>
<evidence type="ECO:0000256" key="5">
    <source>
        <dbReference type="ARBA" id="ARBA00023002"/>
    </source>
</evidence>
<dbReference type="InterPro" id="IPR015590">
    <property type="entry name" value="Aldehyde_DH_dom"/>
</dbReference>
<keyword evidence="3 7" id="KW-0641">Proline biosynthesis</keyword>
<evidence type="ECO:0000313" key="11">
    <source>
        <dbReference type="Proteomes" id="UP000017148"/>
    </source>
</evidence>
<evidence type="ECO:0000256" key="6">
    <source>
        <dbReference type="ARBA" id="ARBA00049024"/>
    </source>
</evidence>
<dbReference type="InterPro" id="IPR012134">
    <property type="entry name" value="Glu-5-SA_DH"/>
</dbReference>
<evidence type="ECO:0000256" key="8">
    <source>
        <dbReference type="SAM" id="Coils"/>
    </source>
</evidence>
<dbReference type="InterPro" id="IPR016163">
    <property type="entry name" value="Ald_DH_C"/>
</dbReference>
<comment type="catalytic activity">
    <reaction evidence="6 7">
        <text>L-glutamate 5-semialdehyde + phosphate + NADP(+) = L-glutamyl 5-phosphate + NADPH + H(+)</text>
        <dbReference type="Rhea" id="RHEA:19541"/>
        <dbReference type="ChEBI" id="CHEBI:15378"/>
        <dbReference type="ChEBI" id="CHEBI:43474"/>
        <dbReference type="ChEBI" id="CHEBI:57783"/>
        <dbReference type="ChEBI" id="CHEBI:58066"/>
        <dbReference type="ChEBI" id="CHEBI:58274"/>
        <dbReference type="ChEBI" id="CHEBI:58349"/>
        <dbReference type="EC" id="1.2.1.41"/>
    </reaction>
</comment>
<dbReference type="GO" id="GO:0004350">
    <property type="term" value="F:glutamate-5-semialdehyde dehydrogenase activity"/>
    <property type="evidence" value="ECO:0007669"/>
    <property type="project" value="UniProtKB-UniRule"/>
</dbReference>
<keyword evidence="7" id="KW-0963">Cytoplasm</keyword>
<dbReference type="InterPro" id="IPR000965">
    <property type="entry name" value="GPR_dom"/>
</dbReference>
<dbReference type="EC" id="1.2.1.41" evidence="7"/>
<feature type="coiled-coil region" evidence="8">
    <location>
        <begin position="27"/>
        <end position="54"/>
    </location>
</feature>
<dbReference type="PATRIC" id="fig|1313304.3.peg.24"/>
<keyword evidence="11" id="KW-1185">Reference proteome</keyword>
<dbReference type="FunFam" id="3.40.309.10:FF:000006">
    <property type="entry name" value="Gamma-glutamyl phosphate reductase"/>
    <property type="match status" value="1"/>
</dbReference>
<evidence type="ECO:0000259" key="9">
    <source>
        <dbReference type="Pfam" id="PF00171"/>
    </source>
</evidence>
<evidence type="ECO:0000256" key="1">
    <source>
        <dbReference type="ARBA" id="ARBA00004985"/>
    </source>
</evidence>
<dbReference type="OrthoDB" id="9809970at2"/>
<comment type="caution">
    <text evidence="10">The sequence shown here is derived from an EMBL/GenBank/DDBJ whole genome shotgun (WGS) entry which is preliminary data.</text>
</comment>
<evidence type="ECO:0000313" key="10">
    <source>
        <dbReference type="EMBL" id="ERP39239.1"/>
    </source>
</evidence>
<evidence type="ECO:0000256" key="2">
    <source>
        <dbReference type="ARBA" id="ARBA00022605"/>
    </source>
</evidence>
<dbReference type="InterPro" id="IPR020593">
    <property type="entry name" value="G-glutamylP_reductase_CS"/>
</dbReference>
<dbReference type="GO" id="GO:0050661">
    <property type="term" value="F:NADP binding"/>
    <property type="evidence" value="ECO:0007669"/>
    <property type="project" value="InterPro"/>
</dbReference>
<dbReference type="GO" id="GO:0055129">
    <property type="term" value="P:L-proline biosynthetic process"/>
    <property type="evidence" value="ECO:0007669"/>
    <property type="project" value="UniProtKB-UniRule"/>
</dbReference>
<sequence length="419" mass="45444">MNTLQKQIHTLTTAAKEAGYILAAEPAEQINHALEAMAKALDTHRKEIQDENKKDLAAGKKRGLSAAMIDRLTLSDTVIDSMISGVETIKNLPTPIGQRYEEKNLENGLRLSKMKVPIGVVGIIYESRPNVTVDAAAICLKSNNAVILRGGSEAFYSNTILARIFSDVLRDTGLPEKAVQLIDTTDRQAVNYLLKESSTVDLIIPRGGEKLIETVVEHSHIPVIKHYKGVCHLYIAPSASPETARAIAINGKTQRPGVCNALETILIHRDVPEAVKKDIISALIQEGVCIRGDAAIQTLSDDVEPAGEEDWDREYLDLIVTMGEVSSTDAAIAHINRHGSGHTEAIVTADTDEMAAFQLRVDASSVMVNASTRFADGGEYGMGCEIGISTDKLHARGPMGVDDLTTYKWLVEGEGQVRE</sequence>
<keyword evidence="5 7" id="KW-0560">Oxidoreductase</keyword>
<dbReference type="GO" id="GO:0005737">
    <property type="term" value="C:cytoplasm"/>
    <property type="evidence" value="ECO:0007669"/>
    <property type="project" value="UniProtKB-SubCell"/>
</dbReference>
<evidence type="ECO:0000256" key="4">
    <source>
        <dbReference type="ARBA" id="ARBA00022857"/>
    </source>
</evidence>
<reference evidence="10 11" key="1">
    <citation type="journal article" date="2013" name="Environ. Microbiol.">
        <title>Genome analysis of Chitinivibrio alkaliphilus gen. nov., sp. nov., a novel extremely haloalkaliphilic anaerobic chitinolytic bacterium from the candidate phylum Termite Group 3.</title>
        <authorList>
            <person name="Sorokin D.Y."/>
            <person name="Gumerov V.M."/>
            <person name="Rakitin A.L."/>
            <person name="Beletsky A.V."/>
            <person name="Damste J.S."/>
            <person name="Muyzer G."/>
            <person name="Mardanov A.V."/>
            <person name="Ravin N.V."/>
        </authorList>
    </citation>
    <scope>NUCLEOTIDE SEQUENCE [LARGE SCALE GENOMIC DNA]</scope>
    <source>
        <strain evidence="10 11">ACht1</strain>
    </source>
</reference>
<proteinExistence type="inferred from homology"/>
<comment type="similarity">
    <text evidence="7">Belongs to the gamma-glutamyl phosphate reductase family.</text>
</comment>
<dbReference type="InterPro" id="IPR016162">
    <property type="entry name" value="Ald_DH_N"/>
</dbReference>
<comment type="subcellular location">
    <subcellularLocation>
        <location evidence="7">Cytoplasm</location>
    </subcellularLocation>
</comment>
<dbReference type="eggNOG" id="COG0014">
    <property type="taxonomic scope" value="Bacteria"/>
</dbReference>
<dbReference type="RefSeq" id="WP_022635599.1">
    <property type="nucleotide sequence ID" value="NZ_ASJR01000001.1"/>
</dbReference>
<keyword evidence="4 7" id="KW-0521">NADP</keyword>
<dbReference type="PROSITE" id="PS01223">
    <property type="entry name" value="PROA"/>
    <property type="match status" value="1"/>
</dbReference>
<feature type="domain" description="Aldehyde dehydrogenase" evidence="9">
    <location>
        <begin position="5"/>
        <end position="281"/>
    </location>
</feature>
<dbReference type="NCBIfam" id="NF001221">
    <property type="entry name" value="PRK00197.1"/>
    <property type="match status" value="1"/>
</dbReference>
<protein>
    <recommendedName>
        <fullName evidence="7">Gamma-glutamyl phosphate reductase</fullName>
        <shortName evidence="7">GPR</shortName>
        <ecNumber evidence="7">1.2.1.41</ecNumber>
    </recommendedName>
    <alternativeName>
        <fullName evidence="7">Glutamate-5-semialdehyde dehydrogenase</fullName>
    </alternativeName>
    <alternativeName>
        <fullName evidence="7">Glutamyl-gamma-semialdehyde dehydrogenase</fullName>
        <shortName evidence="7">GSA dehydrogenase</shortName>
    </alternativeName>
</protein>